<evidence type="ECO:0000256" key="1">
    <source>
        <dbReference type="ARBA" id="ARBA00004340"/>
    </source>
</evidence>
<dbReference type="Pfam" id="PF20147">
    <property type="entry name" value="Crinkler"/>
    <property type="match status" value="1"/>
</dbReference>
<evidence type="ECO:0000313" key="6">
    <source>
        <dbReference type="Proteomes" id="UP000247702"/>
    </source>
</evidence>
<proteinExistence type="predicted"/>
<name>A0A2Z6RYE2_9GLOM</name>
<evidence type="ECO:0000256" key="2">
    <source>
        <dbReference type="ARBA" id="ARBA00004613"/>
    </source>
</evidence>
<evidence type="ECO:0000313" key="5">
    <source>
        <dbReference type="EMBL" id="GBC01482.1"/>
    </source>
</evidence>
<dbReference type="InterPro" id="IPR045379">
    <property type="entry name" value="Crinkler_N"/>
</dbReference>
<evidence type="ECO:0000259" key="4">
    <source>
        <dbReference type="Pfam" id="PF20147"/>
    </source>
</evidence>
<feature type="domain" description="Crinkler effector protein N-terminal" evidence="4">
    <location>
        <begin position="4"/>
        <end position="104"/>
    </location>
</feature>
<keyword evidence="6" id="KW-1185">Reference proteome</keyword>
<sequence length="782" mass="89135">MKASLNCVFLGKTFSDSFTVNVNETNTIGDSNIDYDSLKIGDIKSIIWNRKKAFIEDSDLMNLWKVDIALSDELEYFNEENIENKVEKLVPIHLFSKYFPDEDAIAKSLIIVQVPAVTDYPNKRLRLDFNNIPLDLEQPPTPLLLTCGSDWDYQESPELEKVLRKDVRGLYDVFKKSYRDKSNTPIFFMVSGAGCGKSRNATEFPKILRKIFKDDPELGPRLLDALVFNIPLENGTLLNTREERKANVAIAKRMLYQIQSQEIRWTKIRDDTQALSIDDVLMRCAKQKGVKLKELTVILIIDGLQVALENINDGMDKSSLFYSFMNEIALLVTSNDSPFVIACCTATLARPFNEIIAVSHQRRTFLPIRPLCPPQRDGNPIFKNTPLHNMLINDMGGNGRALEALELALEDIDFENSSFVLIAEKVFFHLRDHYSEWISHTRYLTPVLRAIMTHTTLAASEHIPGTNILPEDLSKLGLVKFERNHELNDKGTLTCPYVWLWLMANASDDKILRNWNFKYYKELQADGDPTIPPGCQFWQHFEHFIASFRVLKSNLFEINKEIKLQDIHAGAKHNFGTATIKNIPLSLEKATRQQSTKSSAYSANKTVTCKKGDDQININLENASDRIINGSSAPVGDSFCSIYFANSSQPRIESHQCKCLKSTIVSQKTFDQEREKASDKDDIFILYTRGRSDVKNLPSLSAIVDCDCWKSYFGPFVGRAFLLVGSDKFNINNCTRSELTSIFGIGVKRAELLESLRPYNDLEDCFNKTRISRKFLINFRFD</sequence>
<keyword evidence="3" id="KW-0964">Secreted</keyword>
<gene>
    <name evidence="5" type="ORF">RclHR1_00420044</name>
</gene>
<dbReference type="EMBL" id="BEXD01003557">
    <property type="protein sequence ID" value="GBC01482.1"/>
    <property type="molecule type" value="Genomic_DNA"/>
</dbReference>
<dbReference type="GO" id="GO:0043657">
    <property type="term" value="C:host cell"/>
    <property type="evidence" value="ECO:0007669"/>
    <property type="project" value="UniProtKB-SubCell"/>
</dbReference>
<dbReference type="SUPFAM" id="SSF81585">
    <property type="entry name" value="PsbU/PolX domain-like"/>
    <property type="match status" value="1"/>
</dbReference>
<comment type="subcellular location">
    <subcellularLocation>
        <location evidence="1">Host cell</location>
    </subcellularLocation>
    <subcellularLocation>
        <location evidence="2">Secreted</location>
    </subcellularLocation>
</comment>
<dbReference type="GO" id="GO:0005576">
    <property type="term" value="C:extracellular region"/>
    <property type="evidence" value="ECO:0007669"/>
    <property type="project" value="UniProtKB-SubCell"/>
</dbReference>
<protein>
    <recommendedName>
        <fullName evidence="4">Crinkler effector protein N-terminal domain-containing protein</fullName>
    </recommendedName>
</protein>
<organism evidence="5 6">
    <name type="scientific">Rhizophagus clarus</name>
    <dbReference type="NCBI Taxonomy" id="94130"/>
    <lineage>
        <taxon>Eukaryota</taxon>
        <taxon>Fungi</taxon>
        <taxon>Fungi incertae sedis</taxon>
        <taxon>Mucoromycota</taxon>
        <taxon>Glomeromycotina</taxon>
        <taxon>Glomeromycetes</taxon>
        <taxon>Glomerales</taxon>
        <taxon>Glomeraceae</taxon>
        <taxon>Rhizophagus</taxon>
    </lineage>
</organism>
<comment type="caution">
    <text evidence="5">The sequence shown here is derived from an EMBL/GenBank/DDBJ whole genome shotgun (WGS) entry which is preliminary data.</text>
</comment>
<reference evidence="5 6" key="1">
    <citation type="submission" date="2017-11" db="EMBL/GenBank/DDBJ databases">
        <title>The genome of Rhizophagus clarus HR1 reveals common genetic basis of auxotrophy among arbuscular mycorrhizal fungi.</title>
        <authorList>
            <person name="Kobayashi Y."/>
        </authorList>
    </citation>
    <scope>NUCLEOTIDE SEQUENCE [LARGE SCALE GENOMIC DNA]</scope>
    <source>
        <strain evidence="5 6">HR1</strain>
    </source>
</reference>
<accession>A0A2Z6RYE2</accession>
<evidence type="ECO:0000256" key="3">
    <source>
        <dbReference type="ARBA" id="ARBA00022525"/>
    </source>
</evidence>
<dbReference type="Proteomes" id="UP000247702">
    <property type="component" value="Unassembled WGS sequence"/>
</dbReference>
<dbReference type="AlphaFoldDB" id="A0A2Z6RYE2"/>